<evidence type="ECO:0008006" key="3">
    <source>
        <dbReference type="Google" id="ProtNLM"/>
    </source>
</evidence>
<feature type="compositionally biased region" description="Polar residues" evidence="1">
    <location>
        <begin position="28"/>
        <end position="41"/>
    </location>
</feature>
<gene>
    <name evidence="2" type="ORF">DTER00134_LOCUS3149</name>
</gene>
<protein>
    <recommendedName>
        <fullName evidence="3">FAST kinase leucine-rich domain-containing protein</fullName>
    </recommendedName>
</protein>
<feature type="region of interest" description="Disordered" evidence="1">
    <location>
        <begin position="167"/>
        <end position="196"/>
    </location>
</feature>
<dbReference type="AlphaFoldDB" id="A0A7S3VI81"/>
<evidence type="ECO:0000313" key="2">
    <source>
        <dbReference type="EMBL" id="CAE0488086.1"/>
    </source>
</evidence>
<accession>A0A7S3VI81</accession>
<name>A0A7S3VI81_DUNTE</name>
<dbReference type="EMBL" id="HBIP01006163">
    <property type="protein sequence ID" value="CAE0488086.1"/>
    <property type="molecule type" value="Transcribed_RNA"/>
</dbReference>
<feature type="region of interest" description="Disordered" evidence="1">
    <location>
        <begin position="66"/>
        <end position="110"/>
    </location>
</feature>
<proteinExistence type="predicted"/>
<sequence>MTTRASTTTPSLKPPPLRPSLPPSTNPAWSRQSRAQHSTQPGVLRTPEAELAHVSTLSHPLYPSAAASQTVASGPSLLPLRNAAQPPTSSHPASAVGEVRSGGLPSVGQPAPLPRPTSAFTGLFQGPAASATWVLPSTPPLASSSWDLPLWSVPAHKVSARGSLTQAGQLSGPALDPNGSDSPAQPDPPMSSTGWGPATRPQVLITLLGSCALFRTMPPSGVLESFARSLGARLHTCNAADLSSALAALARLRFLPDERWMLRFFAAARMRMPQFSASQLVALLHGLARLRVRPDHAWMEWALAEVGQKMCSCKPSDFARLAWALSTLGYRPSAPWLESFCGASQLCLGHYSAHELWMLSCSLAKLGVRASSGSGSGSSSSSSSSSPTTAGTTCAGLCTQAWACSTIHSP</sequence>
<feature type="compositionally biased region" description="Pro residues" evidence="1">
    <location>
        <begin position="12"/>
        <end position="25"/>
    </location>
</feature>
<feature type="compositionally biased region" description="Low complexity" evidence="1">
    <location>
        <begin position="1"/>
        <end position="11"/>
    </location>
</feature>
<evidence type="ECO:0000256" key="1">
    <source>
        <dbReference type="SAM" id="MobiDB-lite"/>
    </source>
</evidence>
<reference evidence="2" key="1">
    <citation type="submission" date="2021-01" db="EMBL/GenBank/DDBJ databases">
        <authorList>
            <person name="Corre E."/>
            <person name="Pelletier E."/>
            <person name="Niang G."/>
            <person name="Scheremetjew M."/>
            <person name="Finn R."/>
            <person name="Kale V."/>
            <person name="Holt S."/>
            <person name="Cochrane G."/>
            <person name="Meng A."/>
            <person name="Brown T."/>
            <person name="Cohen L."/>
        </authorList>
    </citation>
    <scope>NUCLEOTIDE SEQUENCE</scope>
    <source>
        <strain evidence="2">CCMP1320</strain>
    </source>
</reference>
<feature type="region of interest" description="Disordered" evidence="1">
    <location>
        <begin position="1"/>
        <end position="51"/>
    </location>
</feature>
<organism evidence="2">
    <name type="scientific">Dunaliella tertiolecta</name>
    <name type="common">Green alga</name>
    <dbReference type="NCBI Taxonomy" id="3047"/>
    <lineage>
        <taxon>Eukaryota</taxon>
        <taxon>Viridiplantae</taxon>
        <taxon>Chlorophyta</taxon>
        <taxon>core chlorophytes</taxon>
        <taxon>Chlorophyceae</taxon>
        <taxon>CS clade</taxon>
        <taxon>Chlamydomonadales</taxon>
        <taxon>Dunaliellaceae</taxon>
        <taxon>Dunaliella</taxon>
    </lineage>
</organism>